<dbReference type="Gene3D" id="1.10.287.310">
    <property type="match status" value="1"/>
</dbReference>
<dbReference type="GO" id="GO:0022625">
    <property type="term" value="C:cytosolic large ribosomal subunit"/>
    <property type="evidence" value="ECO:0007669"/>
    <property type="project" value="TreeGrafter"/>
</dbReference>
<dbReference type="HAMAP" id="MF_00374">
    <property type="entry name" value="Ribosomal_uL29"/>
    <property type="match status" value="1"/>
</dbReference>
<evidence type="ECO:0000256" key="6">
    <source>
        <dbReference type="SAM" id="Coils"/>
    </source>
</evidence>
<dbReference type="NCBIfam" id="TIGR00012">
    <property type="entry name" value="L29"/>
    <property type="match status" value="1"/>
</dbReference>
<evidence type="ECO:0000256" key="1">
    <source>
        <dbReference type="ARBA" id="ARBA00009254"/>
    </source>
</evidence>
<dbReference type="PANTHER" id="PTHR10916:SF0">
    <property type="entry name" value="LARGE RIBOSOMAL SUBUNIT PROTEIN UL29C"/>
    <property type="match status" value="1"/>
</dbReference>
<name>A0A450T901_9GAMM</name>
<dbReference type="Pfam" id="PF00831">
    <property type="entry name" value="Ribosomal_L29"/>
    <property type="match status" value="1"/>
</dbReference>
<comment type="similarity">
    <text evidence="1 5">Belongs to the universal ribosomal protein uL29 family.</text>
</comment>
<evidence type="ECO:0000256" key="4">
    <source>
        <dbReference type="ARBA" id="ARBA00035204"/>
    </source>
</evidence>
<dbReference type="AlphaFoldDB" id="A0A450T901"/>
<dbReference type="GO" id="GO:0006412">
    <property type="term" value="P:translation"/>
    <property type="evidence" value="ECO:0007669"/>
    <property type="project" value="UniProtKB-UniRule"/>
</dbReference>
<sequence>MRAIELREKNNEELKEELLGLNREAFNLRMQAGSRQLLRYSQFKMVRRSVARIKTIINERQRTNMV</sequence>
<dbReference type="InterPro" id="IPR050063">
    <property type="entry name" value="Ribosomal_protein_uL29"/>
</dbReference>
<protein>
    <recommendedName>
        <fullName evidence="4 5">Large ribosomal subunit protein uL29</fullName>
    </recommendedName>
</protein>
<keyword evidence="2 5" id="KW-0689">Ribosomal protein</keyword>
<evidence type="ECO:0000256" key="5">
    <source>
        <dbReference type="HAMAP-Rule" id="MF_00374"/>
    </source>
</evidence>
<evidence type="ECO:0000313" key="7">
    <source>
        <dbReference type="EMBL" id="VFJ63160.1"/>
    </source>
</evidence>
<feature type="coiled-coil region" evidence="6">
    <location>
        <begin position="4"/>
        <end position="31"/>
    </location>
</feature>
<keyword evidence="6" id="KW-0175">Coiled coil</keyword>
<reference evidence="7" key="1">
    <citation type="submission" date="2019-02" db="EMBL/GenBank/DDBJ databases">
        <authorList>
            <person name="Gruber-Vodicka R. H."/>
            <person name="Seah K. B. B."/>
        </authorList>
    </citation>
    <scope>NUCLEOTIDE SEQUENCE</scope>
    <source>
        <strain evidence="7">BECK_BZ106</strain>
    </source>
</reference>
<dbReference type="EMBL" id="CAADFD010000080">
    <property type="protein sequence ID" value="VFJ63160.1"/>
    <property type="molecule type" value="Genomic_DNA"/>
</dbReference>
<dbReference type="FunFam" id="1.10.287.310:FF:000001">
    <property type="entry name" value="50S ribosomal protein L29"/>
    <property type="match status" value="1"/>
</dbReference>
<accession>A0A450T901</accession>
<dbReference type="InterPro" id="IPR001854">
    <property type="entry name" value="Ribosomal_uL29"/>
</dbReference>
<keyword evidence="3 5" id="KW-0687">Ribonucleoprotein</keyword>
<organism evidence="7">
    <name type="scientific">Candidatus Kentrum sp. FW</name>
    <dbReference type="NCBI Taxonomy" id="2126338"/>
    <lineage>
        <taxon>Bacteria</taxon>
        <taxon>Pseudomonadati</taxon>
        <taxon>Pseudomonadota</taxon>
        <taxon>Gammaproteobacteria</taxon>
        <taxon>Candidatus Kentrum</taxon>
    </lineage>
</organism>
<evidence type="ECO:0000256" key="2">
    <source>
        <dbReference type="ARBA" id="ARBA00022980"/>
    </source>
</evidence>
<dbReference type="PANTHER" id="PTHR10916">
    <property type="entry name" value="60S RIBOSOMAL PROTEIN L35/50S RIBOSOMAL PROTEIN L29"/>
    <property type="match status" value="1"/>
</dbReference>
<dbReference type="InterPro" id="IPR036049">
    <property type="entry name" value="Ribosomal_uL29_sf"/>
</dbReference>
<proteinExistence type="inferred from homology"/>
<dbReference type="SUPFAM" id="SSF46561">
    <property type="entry name" value="Ribosomal protein L29 (L29p)"/>
    <property type="match status" value="1"/>
</dbReference>
<gene>
    <name evidence="5" type="primary">rpmC</name>
    <name evidence="7" type="ORF">BECKFW1821B_GA0114236_10807</name>
</gene>
<evidence type="ECO:0000256" key="3">
    <source>
        <dbReference type="ARBA" id="ARBA00023274"/>
    </source>
</evidence>
<dbReference type="GO" id="GO:0003735">
    <property type="term" value="F:structural constituent of ribosome"/>
    <property type="evidence" value="ECO:0007669"/>
    <property type="project" value="InterPro"/>
</dbReference>